<dbReference type="AlphaFoldDB" id="A0A4Y2GQI1"/>
<feature type="domain" description="Sulfotransferase" evidence="3">
    <location>
        <begin position="54"/>
        <end position="317"/>
    </location>
</feature>
<comment type="caution">
    <text evidence="4">The sequence shown here is derived from an EMBL/GenBank/DDBJ whole genome shotgun (WGS) entry which is preliminary data.</text>
</comment>
<evidence type="ECO:0000256" key="1">
    <source>
        <dbReference type="ARBA" id="ARBA00005771"/>
    </source>
</evidence>
<dbReference type="Pfam" id="PF00685">
    <property type="entry name" value="Sulfotransfer_1"/>
    <property type="match status" value="1"/>
</dbReference>
<dbReference type="InterPro" id="IPR027417">
    <property type="entry name" value="P-loop_NTPase"/>
</dbReference>
<comment type="similarity">
    <text evidence="1">Belongs to the sulfotransferase 1 family.</text>
</comment>
<evidence type="ECO:0000259" key="3">
    <source>
        <dbReference type="Pfam" id="PF00685"/>
    </source>
</evidence>
<keyword evidence="2 4" id="KW-0808">Transferase</keyword>
<dbReference type="EMBL" id="BGPR01001523">
    <property type="protein sequence ID" value="GBM55990.1"/>
    <property type="molecule type" value="Genomic_DNA"/>
</dbReference>
<dbReference type="OrthoDB" id="205623at2759"/>
<evidence type="ECO:0000313" key="4">
    <source>
        <dbReference type="EMBL" id="GBM55990.1"/>
    </source>
</evidence>
<dbReference type="Gene3D" id="3.40.50.300">
    <property type="entry name" value="P-loop containing nucleotide triphosphate hydrolases"/>
    <property type="match status" value="1"/>
</dbReference>
<accession>A0A4Y2GQI1</accession>
<evidence type="ECO:0000313" key="5">
    <source>
        <dbReference type="Proteomes" id="UP000499080"/>
    </source>
</evidence>
<keyword evidence="5" id="KW-1185">Reference proteome</keyword>
<organism evidence="4 5">
    <name type="scientific">Araneus ventricosus</name>
    <name type="common">Orbweaver spider</name>
    <name type="synonym">Epeira ventricosa</name>
    <dbReference type="NCBI Taxonomy" id="182803"/>
    <lineage>
        <taxon>Eukaryota</taxon>
        <taxon>Metazoa</taxon>
        <taxon>Ecdysozoa</taxon>
        <taxon>Arthropoda</taxon>
        <taxon>Chelicerata</taxon>
        <taxon>Arachnida</taxon>
        <taxon>Araneae</taxon>
        <taxon>Araneomorphae</taxon>
        <taxon>Entelegynae</taxon>
        <taxon>Araneoidea</taxon>
        <taxon>Araneidae</taxon>
        <taxon>Araneus</taxon>
    </lineage>
</organism>
<reference evidence="4 5" key="1">
    <citation type="journal article" date="2019" name="Sci. Rep.">
        <title>Orb-weaving spider Araneus ventricosus genome elucidates the spidroin gene catalogue.</title>
        <authorList>
            <person name="Kono N."/>
            <person name="Nakamura H."/>
            <person name="Ohtoshi R."/>
            <person name="Moran D.A.P."/>
            <person name="Shinohara A."/>
            <person name="Yoshida Y."/>
            <person name="Fujiwara M."/>
            <person name="Mori M."/>
            <person name="Tomita M."/>
            <person name="Arakawa K."/>
        </authorList>
    </citation>
    <scope>NUCLEOTIDE SEQUENCE [LARGE SCALE GENOMIC DNA]</scope>
</reference>
<dbReference type="InterPro" id="IPR000863">
    <property type="entry name" value="Sulfotransferase_dom"/>
</dbReference>
<sequence length="332" mass="39271">MADEHIQFPYNARDMNKADDEPKYPLIKIRGLNLPEFFIVPEVVEAVMDYKPTKDDIFIVTYPKCGTTWTQFLVWEIMHKGAYPPSPNQIMFQHIPFLEFTGIDAIKNLPKPRVMKTHLPFHLQPYSPSAKYIYIVRNPWDCSVSYYHHHQMEPGMPQMEFDQYLKLFMKGEVGWGDFFDHVLSWFKHKNDPNVLFLTYEDMKKNTRKVVLQIAKFLGESYYQDVQNEEIMENCIKHSNFKFLKSLGMFFPTNVNVQGDEAVDAIKQIGEVDRNTVDETYKEVVFFRKGEVGDWRNHFLQDQIKIFNAHLINKLKGTEMENFWKPVEEETSL</sequence>
<dbReference type="Proteomes" id="UP000499080">
    <property type="component" value="Unassembled WGS sequence"/>
</dbReference>
<dbReference type="PANTHER" id="PTHR11783">
    <property type="entry name" value="SULFOTRANSFERASE SULT"/>
    <property type="match status" value="1"/>
</dbReference>
<gene>
    <name evidence="4" type="primary">SULT3A1_2</name>
    <name evidence="4" type="ORF">AVEN_45137_1</name>
</gene>
<dbReference type="SUPFAM" id="SSF52540">
    <property type="entry name" value="P-loop containing nucleoside triphosphate hydrolases"/>
    <property type="match status" value="1"/>
</dbReference>
<protein>
    <submittedName>
        <fullName evidence="4">Amine sulfotransferase</fullName>
    </submittedName>
</protein>
<name>A0A4Y2GQI1_ARAVE</name>
<dbReference type="GO" id="GO:0008146">
    <property type="term" value="F:sulfotransferase activity"/>
    <property type="evidence" value="ECO:0007669"/>
    <property type="project" value="InterPro"/>
</dbReference>
<proteinExistence type="inferred from homology"/>
<evidence type="ECO:0000256" key="2">
    <source>
        <dbReference type="ARBA" id="ARBA00022679"/>
    </source>
</evidence>